<dbReference type="InterPro" id="IPR050608">
    <property type="entry name" value="NmrA-type/Isoflavone_red_sf"/>
</dbReference>
<comment type="caution">
    <text evidence="4">The sequence shown here is derived from an EMBL/GenBank/DDBJ whole genome shotgun (WGS) entry which is preliminary data.</text>
</comment>
<dbReference type="Gene3D" id="3.40.50.720">
    <property type="entry name" value="NAD(P)-binding Rossmann-like Domain"/>
    <property type="match status" value="1"/>
</dbReference>
<dbReference type="PANTHER" id="PTHR43349">
    <property type="entry name" value="PINORESINOL REDUCTASE-RELATED"/>
    <property type="match status" value="1"/>
</dbReference>
<dbReference type="Proteomes" id="UP001370490">
    <property type="component" value="Unassembled WGS sequence"/>
</dbReference>
<dbReference type="GO" id="GO:0016491">
    <property type="term" value="F:oxidoreductase activity"/>
    <property type="evidence" value="ECO:0007669"/>
    <property type="project" value="UniProtKB-KW"/>
</dbReference>
<evidence type="ECO:0000313" key="4">
    <source>
        <dbReference type="EMBL" id="KAK6940500.1"/>
    </source>
</evidence>
<evidence type="ECO:0000256" key="1">
    <source>
        <dbReference type="ARBA" id="ARBA00022857"/>
    </source>
</evidence>
<sequence length="326" mass="36851">MGDTVTAREMAGEATRILIIGGTGYIGSYFVRASILLGYPTYIYSRHITANTNPTKIHMLKEFESIGVNVFYGHLDENEKLVEVIKQVDVVISAVAYPQVLDQFNIIEAIKVAGNVKRFLPSDFGCEEDRVAPLPPFQTFLDKKRKIRRAIEAANIPYTFVPANCFGAHFVNLLLHPHEQSDEIVVYGTGKAKAVLNYEEDIAWYTIKVAVDPRTCNRVVFYRPPKNIVSQFELISLWEKKIGRSFKVVPVPEEVVMHSEVLPSPKNIPVAILHSVFIKGELMSFELEEDDMEASKLYPDFEYTTIDQLLDIFLSNPPKPAFASFE</sequence>
<evidence type="ECO:0000259" key="3">
    <source>
        <dbReference type="Pfam" id="PF05368"/>
    </source>
</evidence>
<dbReference type="CDD" id="cd05259">
    <property type="entry name" value="PCBER_SDR_a"/>
    <property type="match status" value="1"/>
</dbReference>
<dbReference type="Pfam" id="PF05368">
    <property type="entry name" value="NmrA"/>
    <property type="match status" value="1"/>
</dbReference>
<keyword evidence="5" id="KW-1185">Reference proteome</keyword>
<evidence type="ECO:0000313" key="5">
    <source>
        <dbReference type="Proteomes" id="UP001370490"/>
    </source>
</evidence>
<accession>A0AAN8ZNM5</accession>
<protein>
    <submittedName>
        <fullName evidence="4">NmrA-like domain</fullName>
    </submittedName>
</protein>
<dbReference type="PANTHER" id="PTHR43349:SF9">
    <property type="entry name" value="PHENYLCOUMARAN BENZYLIC ETHER REDUCTASE-LIKE PROTEIN"/>
    <property type="match status" value="1"/>
</dbReference>
<name>A0AAN8ZNM5_9MAGN</name>
<gene>
    <name evidence="4" type="ORF">RJ641_030031</name>
</gene>
<evidence type="ECO:0000256" key="2">
    <source>
        <dbReference type="ARBA" id="ARBA00023002"/>
    </source>
</evidence>
<keyword evidence="1" id="KW-0521">NADP</keyword>
<organism evidence="4 5">
    <name type="scientific">Dillenia turbinata</name>
    <dbReference type="NCBI Taxonomy" id="194707"/>
    <lineage>
        <taxon>Eukaryota</taxon>
        <taxon>Viridiplantae</taxon>
        <taxon>Streptophyta</taxon>
        <taxon>Embryophyta</taxon>
        <taxon>Tracheophyta</taxon>
        <taxon>Spermatophyta</taxon>
        <taxon>Magnoliopsida</taxon>
        <taxon>eudicotyledons</taxon>
        <taxon>Gunneridae</taxon>
        <taxon>Pentapetalae</taxon>
        <taxon>Dilleniales</taxon>
        <taxon>Dilleniaceae</taxon>
        <taxon>Dillenia</taxon>
    </lineage>
</organism>
<dbReference type="EMBL" id="JBAMMX010000005">
    <property type="protein sequence ID" value="KAK6940500.1"/>
    <property type="molecule type" value="Genomic_DNA"/>
</dbReference>
<dbReference type="InterPro" id="IPR036291">
    <property type="entry name" value="NAD(P)-bd_dom_sf"/>
</dbReference>
<dbReference type="AlphaFoldDB" id="A0AAN8ZNM5"/>
<dbReference type="Gene3D" id="3.90.25.10">
    <property type="entry name" value="UDP-galactose 4-epimerase, domain 1"/>
    <property type="match status" value="1"/>
</dbReference>
<dbReference type="InterPro" id="IPR045312">
    <property type="entry name" value="PCBER-like"/>
</dbReference>
<dbReference type="InterPro" id="IPR008030">
    <property type="entry name" value="NmrA-like"/>
</dbReference>
<proteinExistence type="predicted"/>
<keyword evidence="2" id="KW-0560">Oxidoreductase</keyword>
<reference evidence="4 5" key="1">
    <citation type="submission" date="2023-12" db="EMBL/GenBank/DDBJ databases">
        <title>A high-quality genome assembly for Dillenia turbinata (Dilleniales).</title>
        <authorList>
            <person name="Chanderbali A."/>
        </authorList>
    </citation>
    <scope>NUCLEOTIDE SEQUENCE [LARGE SCALE GENOMIC DNA]</scope>
    <source>
        <strain evidence="4">LSX21</strain>
        <tissue evidence="4">Leaf</tissue>
    </source>
</reference>
<feature type="domain" description="NmrA-like" evidence="3">
    <location>
        <begin position="15"/>
        <end position="308"/>
    </location>
</feature>
<dbReference type="SUPFAM" id="SSF51735">
    <property type="entry name" value="NAD(P)-binding Rossmann-fold domains"/>
    <property type="match status" value="1"/>
</dbReference>